<gene>
    <name evidence="4" type="ORF">ADUPG1_005099</name>
</gene>
<comment type="caution">
    <text evidence="4">The sequence shown here is derived from an EMBL/GenBank/DDBJ whole genome shotgun (WGS) entry which is preliminary data.</text>
</comment>
<keyword evidence="2" id="KW-0472">Membrane</keyword>
<keyword evidence="2" id="KW-0812">Transmembrane</keyword>
<dbReference type="EMBL" id="BQXS01008040">
    <property type="protein sequence ID" value="GKT28952.1"/>
    <property type="molecule type" value="Genomic_DNA"/>
</dbReference>
<dbReference type="PROSITE" id="PS50885">
    <property type="entry name" value="HAMP"/>
    <property type="match status" value="1"/>
</dbReference>
<dbReference type="InterPro" id="IPR003660">
    <property type="entry name" value="HAMP_dom"/>
</dbReference>
<dbReference type="PANTHER" id="PTHR43531">
    <property type="entry name" value="PROTEIN ICFG"/>
    <property type="match status" value="1"/>
</dbReference>
<name>A0ABQ5K8Q5_9EUKA</name>
<feature type="transmembrane region" description="Helical" evidence="2">
    <location>
        <begin position="20"/>
        <end position="39"/>
    </location>
</feature>
<reference evidence="4" key="1">
    <citation type="submission" date="2022-03" db="EMBL/GenBank/DDBJ databases">
        <title>Draft genome sequence of Aduncisulcus paluster, a free-living microaerophilic Fornicata.</title>
        <authorList>
            <person name="Yuyama I."/>
            <person name="Kume K."/>
            <person name="Tamura T."/>
            <person name="Inagaki Y."/>
            <person name="Hashimoto T."/>
        </authorList>
    </citation>
    <scope>NUCLEOTIDE SEQUENCE</scope>
    <source>
        <strain evidence="4">NY0171</strain>
    </source>
</reference>
<keyword evidence="5" id="KW-1185">Reference proteome</keyword>
<dbReference type="Proteomes" id="UP001057375">
    <property type="component" value="Unassembled WGS sequence"/>
</dbReference>
<proteinExistence type="predicted"/>
<dbReference type="PANTHER" id="PTHR43531:SF11">
    <property type="entry name" value="METHYL-ACCEPTING CHEMOTAXIS PROTEIN 3"/>
    <property type="match status" value="1"/>
</dbReference>
<protein>
    <submittedName>
        <fullName evidence="4">HAMP domain-containing protein</fullName>
    </submittedName>
</protein>
<feature type="domain" description="HAMP" evidence="3">
    <location>
        <begin position="41"/>
        <end position="93"/>
    </location>
</feature>
<feature type="non-terminal residue" evidence="4">
    <location>
        <position position="152"/>
    </location>
</feature>
<evidence type="ECO:0000313" key="5">
    <source>
        <dbReference type="Proteomes" id="UP001057375"/>
    </source>
</evidence>
<keyword evidence="1" id="KW-0145">Chemotaxis</keyword>
<keyword evidence="2" id="KW-1133">Transmembrane helix</keyword>
<accession>A0ABQ5K8Q5</accession>
<organism evidence="4 5">
    <name type="scientific">Aduncisulcus paluster</name>
    <dbReference type="NCBI Taxonomy" id="2918883"/>
    <lineage>
        <taxon>Eukaryota</taxon>
        <taxon>Metamonada</taxon>
        <taxon>Carpediemonas-like organisms</taxon>
        <taxon>Aduncisulcus</taxon>
    </lineage>
</organism>
<sequence length="152" mass="15610">MLTAYESDMASAAVMQRNVLTAVGVIIIMVVCGIVFFSVRRLGIVPVSGGMQVAGKMAAGDLTDTVTSDSPNEIGKLMRSLGSMISSLREVVVGVKSAAEQVAAGSEEVSASAQHLSAGATEQAASVEEVSASISQMTGNISKNTELAEETR</sequence>
<dbReference type="Gene3D" id="1.10.287.950">
    <property type="entry name" value="Methyl-accepting chemotaxis protein"/>
    <property type="match status" value="1"/>
</dbReference>
<dbReference type="SUPFAM" id="SSF58104">
    <property type="entry name" value="Methyl-accepting chemotaxis protein (MCP) signaling domain"/>
    <property type="match status" value="1"/>
</dbReference>
<evidence type="ECO:0000313" key="4">
    <source>
        <dbReference type="EMBL" id="GKT28952.1"/>
    </source>
</evidence>
<evidence type="ECO:0000256" key="1">
    <source>
        <dbReference type="ARBA" id="ARBA00022500"/>
    </source>
</evidence>
<dbReference type="Pfam" id="PF00672">
    <property type="entry name" value="HAMP"/>
    <property type="match status" value="1"/>
</dbReference>
<dbReference type="InterPro" id="IPR051310">
    <property type="entry name" value="MCP_chemotaxis"/>
</dbReference>
<evidence type="ECO:0000259" key="3">
    <source>
        <dbReference type="PROSITE" id="PS50885"/>
    </source>
</evidence>
<dbReference type="CDD" id="cd06225">
    <property type="entry name" value="HAMP"/>
    <property type="match status" value="1"/>
</dbReference>
<dbReference type="SMART" id="SM00304">
    <property type="entry name" value="HAMP"/>
    <property type="match status" value="1"/>
</dbReference>
<evidence type="ECO:0000256" key="2">
    <source>
        <dbReference type="SAM" id="Phobius"/>
    </source>
</evidence>